<evidence type="ECO:0000313" key="1">
    <source>
        <dbReference type="EMBL" id="KAI8652280.1"/>
    </source>
</evidence>
<name>A0ACC0QG09_9HYPO</name>
<reference evidence="1" key="1">
    <citation type="submission" date="2022-06" db="EMBL/GenBank/DDBJ databases">
        <title>Fusarium solani species complex genomes reveal bases of compartmentalisation and animal pathogenesis.</title>
        <authorList>
            <person name="Tsai I.J."/>
        </authorList>
    </citation>
    <scope>NUCLEOTIDE SEQUENCE</scope>
    <source>
        <strain evidence="1">Fu6.1</strain>
    </source>
</reference>
<proteinExistence type="predicted"/>
<comment type="caution">
    <text evidence="1">The sequence shown here is derived from an EMBL/GenBank/DDBJ whole genome shotgun (WGS) entry which is preliminary data.</text>
</comment>
<keyword evidence="2" id="KW-1185">Reference proteome</keyword>
<gene>
    <name evidence="1" type="ORF">NCS57_01291300</name>
</gene>
<dbReference type="EMBL" id="CM046513">
    <property type="protein sequence ID" value="KAI8652280.1"/>
    <property type="molecule type" value="Genomic_DNA"/>
</dbReference>
<sequence>MPARTFLVLGPSDVVEGEYAPSLLGRLCTNPEEPLASFAIRNPKPFHTEPPSVTDLSDASTVLNEVQTGSVETRLGEIFQSLLTSGNQNGFAISAQTIRTFKLIQQEKTLKMMWEDPEARKEIKAEMGKWPDRRKLYMIVGFKTCINATVTYLHQNQLSAKISVSITEALRLLTAASLPIPPWLNAMIQAGFNTEEALITTGKLYGEVIFAIRYREVSRRSKIVETILRGGLVISRTPVPIPGGNMVFAPSEKSAVVDEPLDIEKWEGLSDDDILEDDDDENNDLCIVPYTDEPALELKRGGFEVELYIE</sequence>
<accession>A0ACC0QG09</accession>
<protein>
    <submittedName>
        <fullName evidence="1">Uncharacterized protein</fullName>
    </submittedName>
</protein>
<organism evidence="1 2">
    <name type="scientific">Fusarium keratoplasticum</name>
    <dbReference type="NCBI Taxonomy" id="1328300"/>
    <lineage>
        <taxon>Eukaryota</taxon>
        <taxon>Fungi</taxon>
        <taxon>Dikarya</taxon>
        <taxon>Ascomycota</taxon>
        <taxon>Pezizomycotina</taxon>
        <taxon>Sordariomycetes</taxon>
        <taxon>Hypocreomycetidae</taxon>
        <taxon>Hypocreales</taxon>
        <taxon>Nectriaceae</taxon>
        <taxon>Fusarium</taxon>
        <taxon>Fusarium solani species complex</taxon>
    </lineage>
</organism>
<dbReference type="Proteomes" id="UP001065298">
    <property type="component" value="Chromosome 11"/>
</dbReference>
<evidence type="ECO:0000313" key="2">
    <source>
        <dbReference type="Proteomes" id="UP001065298"/>
    </source>
</evidence>